<dbReference type="EMBL" id="FQVU01000005">
    <property type="protein sequence ID" value="SHH25707.1"/>
    <property type="molecule type" value="Genomic_DNA"/>
</dbReference>
<evidence type="ECO:0000256" key="3">
    <source>
        <dbReference type="ARBA" id="ARBA00022898"/>
    </source>
</evidence>
<comment type="cofactor">
    <cofactor evidence="1 4">
        <name>pyridoxal 5'-phosphate</name>
        <dbReference type="ChEBI" id="CHEBI:597326"/>
    </cofactor>
</comment>
<sequence>MTSGRARAVRVPLGAGPAPDELVRRAAGWPGLAALTGDWLGDGAIVAAEPVRTTDDLAEVAVVPAVGQAPPGFVGGGWFGGIDYDGTARFGFHDHVLRHRDRQWVFEALWRDDRDAVLQLALDRWRRLLTARPRRAPWTLGPVSVPDRSAHLAAVERAVELIRAGELYQVNVCTRLRAPFAGSAVGFYADLVAALRPARGALLTDGRRTLVGVSPELFLAIDGDTVRTSPIKGTLPRIGSGDVADGNDRRLRASTKDAAENVMIVDLVRNDLGRVCEIGSVRVDALLDVEAHPGVWHLVSTVSGTLRPDVGVRGLLGAAFPPGSVTGAPKLRALSAVAELEAVPRGAYTGAAGVVTASGRSQFAVTIRTFEIADGRAELGVGGGITADSVPMLEWRECRTKAAPLLRVGRSALPPEPVPVAPAELALLETVLAVGGVPVRLADHLARLDRSARELTGQGVPAGAQRQVRRAAASPRTARAALRIVLRDGELAVTAASLGPPPGPSAAVVCHRPAGLWRHKWADRSPLAAAEEQCAPAVPLFVAADGTVLETARGNVFLVREDGGLVTAPLRDDLLPGVTRRAVLDLARDTGLPTELREFTVAELVARPAFWTSSLSGAVAIRSVDGQVLPDAQPLVAGLAQALLGGNALGR</sequence>
<dbReference type="PROSITE" id="PS00770">
    <property type="entry name" value="AA_TRANSFER_CLASS_4"/>
    <property type="match status" value="1"/>
</dbReference>
<reference evidence="6 7" key="1">
    <citation type="submission" date="2016-11" db="EMBL/GenBank/DDBJ databases">
        <authorList>
            <person name="Jaros S."/>
            <person name="Januszkiewicz K."/>
            <person name="Wedrychowicz H."/>
        </authorList>
    </citation>
    <scope>NUCLEOTIDE SEQUENCE [LARGE SCALE GENOMIC DNA]</scope>
    <source>
        <strain evidence="6 7">DSM 45627</strain>
    </source>
</reference>
<dbReference type="InterPro" id="IPR036038">
    <property type="entry name" value="Aminotransferase-like"/>
</dbReference>
<evidence type="ECO:0000256" key="2">
    <source>
        <dbReference type="ARBA" id="ARBA00009320"/>
    </source>
</evidence>
<dbReference type="InterPro" id="IPR043131">
    <property type="entry name" value="BCAT-like_N"/>
</dbReference>
<dbReference type="PANTHER" id="PTHR11236">
    <property type="entry name" value="AMINOBENZOATE/ANTHRANILATE SYNTHASE"/>
    <property type="match status" value="1"/>
</dbReference>
<dbReference type="PANTHER" id="PTHR11236:SF50">
    <property type="entry name" value="AMINODEOXYCHORISMATE SYNTHASE COMPONENT 1"/>
    <property type="match status" value="1"/>
</dbReference>
<keyword evidence="3 4" id="KW-0663">Pyridoxal phosphate</keyword>
<dbReference type="RefSeq" id="WP_159440895.1">
    <property type="nucleotide sequence ID" value="NZ_FQVU01000005.1"/>
</dbReference>
<protein>
    <submittedName>
        <fullName evidence="6">Para-aminobenzoate synthetase / 4-amino-4-deoxychorismate lyase</fullName>
    </submittedName>
</protein>
<dbReference type="InterPro" id="IPR005801">
    <property type="entry name" value="ADC_synthase"/>
</dbReference>
<evidence type="ECO:0000313" key="7">
    <source>
        <dbReference type="Proteomes" id="UP000186132"/>
    </source>
</evidence>
<dbReference type="Pfam" id="PF01063">
    <property type="entry name" value="Aminotran_4"/>
    <property type="match status" value="1"/>
</dbReference>
<comment type="similarity">
    <text evidence="2">Belongs to the class-IV pyridoxal-phosphate-dependent aminotransferase family.</text>
</comment>
<dbReference type="SUPFAM" id="SSF56752">
    <property type="entry name" value="D-aminoacid aminotransferase-like PLP-dependent enzymes"/>
    <property type="match status" value="1"/>
</dbReference>
<dbReference type="Pfam" id="PF00425">
    <property type="entry name" value="Chorismate_bind"/>
    <property type="match status" value="1"/>
</dbReference>
<feature type="domain" description="Chorismate-utilising enzyme C-terminal" evidence="5">
    <location>
        <begin position="149"/>
        <end position="401"/>
    </location>
</feature>
<proteinExistence type="inferred from homology"/>
<evidence type="ECO:0000256" key="1">
    <source>
        <dbReference type="ARBA" id="ARBA00001933"/>
    </source>
</evidence>
<dbReference type="GO" id="GO:0016829">
    <property type="term" value="F:lyase activity"/>
    <property type="evidence" value="ECO:0007669"/>
    <property type="project" value="UniProtKB-KW"/>
</dbReference>
<keyword evidence="7" id="KW-1185">Reference proteome</keyword>
<dbReference type="PRINTS" id="PR00095">
    <property type="entry name" value="ANTSNTHASEI"/>
</dbReference>
<evidence type="ECO:0000313" key="6">
    <source>
        <dbReference type="EMBL" id="SHH25707.1"/>
    </source>
</evidence>
<dbReference type="InterPro" id="IPR043132">
    <property type="entry name" value="BCAT-like_C"/>
</dbReference>
<dbReference type="Proteomes" id="UP000186132">
    <property type="component" value="Unassembled WGS sequence"/>
</dbReference>
<dbReference type="Gene3D" id="3.20.10.10">
    <property type="entry name" value="D-amino Acid Aminotransferase, subunit A, domain 2"/>
    <property type="match status" value="1"/>
</dbReference>
<dbReference type="STRING" id="1206085.SAMN05443575_3551"/>
<name>A0A1M5RH96_9ACTN</name>
<organism evidence="6 7">
    <name type="scientific">Jatrophihabitans endophyticus</name>
    <dbReference type="NCBI Taxonomy" id="1206085"/>
    <lineage>
        <taxon>Bacteria</taxon>
        <taxon>Bacillati</taxon>
        <taxon>Actinomycetota</taxon>
        <taxon>Actinomycetes</taxon>
        <taxon>Jatrophihabitantales</taxon>
        <taxon>Jatrophihabitantaceae</taxon>
        <taxon>Jatrophihabitans</taxon>
    </lineage>
</organism>
<dbReference type="AlphaFoldDB" id="A0A1M5RH96"/>
<dbReference type="Gene3D" id="3.60.120.10">
    <property type="entry name" value="Anthranilate synthase"/>
    <property type="match status" value="1"/>
</dbReference>
<dbReference type="OrthoDB" id="3518032at2"/>
<evidence type="ECO:0000259" key="5">
    <source>
        <dbReference type="Pfam" id="PF00425"/>
    </source>
</evidence>
<accession>A0A1M5RH96</accession>
<gene>
    <name evidence="6" type="ORF">SAMN05443575_3551</name>
</gene>
<dbReference type="GO" id="GO:0046820">
    <property type="term" value="F:4-amino-4-deoxychorismate synthase activity"/>
    <property type="evidence" value="ECO:0007669"/>
    <property type="project" value="TreeGrafter"/>
</dbReference>
<dbReference type="InterPro" id="IPR001544">
    <property type="entry name" value="Aminotrans_IV"/>
</dbReference>
<dbReference type="InterPro" id="IPR018300">
    <property type="entry name" value="Aminotrans_IV_CS"/>
</dbReference>
<dbReference type="InterPro" id="IPR015890">
    <property type="entry name" value="Chorismate_C"/>
</dbReference>
<dbReference type="InterPro" id="IPR019999">
    <property type="entry name" value="Anth_synth_I-like"/>
</dbReference>
<dbReference type="SUPFAM" id="SSF56322">
    <property type="entry name" value="ADC synthase"/>
    <property type="match status" value="1"/>
</dbReference>
<dbReference type="Gene3D" id="3.30.470.10">
    <property type="match status" value="1"/>
</dbReference>
<dbReference type="GO" id="GO:0000162">
    <property type="term" value="P:L-tryptophan biosynthetic process"/>
    <property type="evidence" value="ECO:0007669"/>
    <property type="project" value="TreeGrafter"/>
</dbReference>
<evidence type="ECO:0000256" key="4">
    <source>
        <dbReference type="RuleBase" id="RU004516"/>
    </source>
</evidence>
<keyword evidence="6" id="KW-0456">Lyase</keyword>